<dbReference type="Pfam" id="PF21408">
    <property type="entry name" value="MTR4-like_stalk"/>
    <property type="match status" value="2"/>
</dbReference>
<dbReference type="InterPro" id="IPR001650">
    <property type="entry name" value="Helicase_C-like"/>
</dbReference>
<evidence type="ECO:0000256" key="5">
    <source>
        <dbReference type="ARBA" id="ARBA00022806"/>
    </source>
</evidence>
<dbReference type="SUPFAM" id="SSF52540">
    <property type="entry name" value="P-loop containing nucleoside triphosphate hydrolases"/>
    <property type="match status" value="2"/>
</dbReference>
<keyword evidence="4" id="KW-0378">Hydrolase</keyword>
<dbReference type="InterPro" id="IPR048392">
    <property type="entry name" value="MTR4-like_stalk"/>
</dbReference>
<feature type="region of interest" description="Disordered" evidence="8">
    <location>
        <begin position="1877"/>
        <end position="1932"/>
    </location>
</feature>
<keyword evidence="13" id="KW-1185">Reference proteome</keyword>
<feature type="region of interest" description="Disordered" evidence="8">
    <location>
        <begin position="573"/>
        <end position="628"/>
    </location>
</feature>
<reference evidence="12 13" key="2">
    <citation type="submission" date="2020-07" db="EMBL/GenBank/DDBJ databases">
        <title>Genome assembly of wild tea tree DASZ reveals pedigree and selection history of tea varieties.</title>
        <authorList>
            <person name="Zhang W."/>
        </authorList>
    </citation>
    <scope>NUCLEOTIDE SEQUENCE [LARGE SCALE GENOMIC DNA]</scope>
    <source>
        <strain evidence="13">cv. G240</strain>
        <tissue evidence="12">Leaf</tissue>
    </source>
</reference>
<dbReference type="SMART" id="SM00487">
    <property type="entry name" value="DEXDc"/>
    <property type="match status" value="2"/>
</dbReference>
<accession>A0A7J7GGF9</accession>
<dbReference type="PANTHER" id="PTHR12131">
    <property type="entry name" value="ATP-DEPENDENT RNA AND DNA HELICASE"/>
    <property type="match status" value="1"/>
</dbReference>
<dbReference type="InterPro" id="IPR014001">
    <property type="entry name" value="Helicase_ATP-bd"/>
</dbReference>
<dbReference type="FunFam" id="3.40.50.300:FF:001047">
    <property type="entry name" value="DExH-box ATP-dependent RNA helicase DExH11"/>
    <property type="match status" value="2"/>
</dbReference>
<dbReference type="Pfam" id="PF13234">
    <property type="entry name" value="MTR4_beta-barrel"/>
    <property type="match status" value="2"/>
</dbReference>
<dbReference type="PROSITE" id="PS51192">
    <property type="entry name" value="HELICASE_ATP_BIND_1"/>
    <property type="match status" value="2"/>
</dbReference>
<dbReference type="GO" id="GO:0070478">
    <property type="term" value="P:nuclear-transcribed mRNA catabolic process, 3'-5' exonucleolytic nonsense-mediated decay"/>
    <property type="evidence" value="ECO:0007669"/>
    <property type="project" value="TreeGrafter"/>
</dbReference>
<feature type="domain" description="Helicase ATP-binding" evidence="10">
    <location>
        <begin position="371"/>
        <end position="526"/>
    </location>
</feature>
<evidence type="ECO:0000259" key="10">
    <source>
        <dbReference type="PROSITE" id="PS51192"/>
    </source>
</evidence>
<comment type="caution">
    <text evidence="12">The sequence shown here is derived from an EMBL/GenBank/DDBJ whole genome shotgun (WGS) entry which is preliminary data.</text>
</comment>
<dbReference type="SMART" id="SM01142">
    <property type="entry name" value="DSHCT"/>
    <property type="match status" value="2"/>
</dbReference>
<evidence type="ECO:0000256" key="3">
    <source>
        <dbReference type="ARBA" id="ARBA00022741"/>
    </source>
</evidence>
<dbReference type="InterPro" id="IPR050699">
    <property type="entry name" value="RNA-DNA_Helicase"/>
</dbReference>
<protein>
    <recommendedName>
        <fullName evidence="14">DExH-box ATP-dependent RNA helicase DExH11</fullName>
    </recommendedName>
</protein>
<dbReference type="InterPro" id="IPR027417">
    <property type="entry name" value="P-loop_NTPase"/>
</dbReference>
<keyword evidence="5" id="KW-0347">Helicase</keyword>
<organism evidence="12 13">
    <name type="scientific">Camellia sinensis</name>
    <name type="common">Tea plant</name>
    <name type="synonym">Thea sinensis</name>
    <dbReference type="NCBI Taxonomy" id="4442"/>
    <lineage>
        <taxon>Eukaryota</taxon>
        <taxon>Viridiplantae</taxon>
        <taxon>Streptophyta</taxon>
        <taxon>Embryophyta</taxon>
        <taxon>Tracheophyta</taxon>
        <taxon>Spermatophyta</taxon>
        <taxon>Magnoliopsida</taxon>
        <taxon>eudicotyledons</taxon>
        <taxon>Gunneridae</taxon>
        <taxon>Pentapetalae</taxon>
        <taxon>asterids</taxon>
        <taxon>Ericales</taxon>
        <taxon>Theaceae</taxon>
        <taxon>Camellia</taxon>
    </lineage>
</organism>
<evidence type="ECO:0000313" key="13">
    <source>
        <dbReference type="Proteomes" id="UP000593564"/>
    </source>
</evidence>
<dbReference type="PANTHER" id="PTHR12131:SF24">
    <property type="entry name" value="DEXH-BOX ATP-DEPENDENT RNA HELICASE DEXH11"/>
    <property type="match status" value="1"/>
</dbReference>
<dbReference type="GO" id="GO:0003723">
    <property type="term" value="F:RNA binding"/>
    <property type="evidence" value="ECO:0007669"/>
    <property type="project" value="UniProtKB-KW"/>
</dbReference>
<gene>
    <name evidence="12" type="ORF">HYC85_023836</name>
</gene>
<feature type="transmembrane region" description="Helical" evidence="9">
    <location>
        <begin position="2663"/>
        <end position="2684"/>
    </location>
</feature>
<dbReference type="PROSITE" id="PS51194">
    <property type="entry name" value="HELICASE_CTER"/>
    <property type="match status" value="2"/>
</dbReference>
<sequence>MDRITAVNELPFRVGFTGHSGHLRLEPLPPVERPNPLNSLPDFIPPPAFPRETPESIREYIEEKYLLPRLDPDEFSPQKAGRQWEFDWFNKAKIHLEPSLPRSVVVPTWELPFRRPKKGLEQEKWEPVSVQVEVSELTVEAEDSGGLPRMSGSAKDFVKGSINNRPFRPGGLDGSQALERILPVGASNGEWVWEVINGGPPQAIPPSIKQGLDLGNLKAHSYSWNVYKDQNEVKSTSDENLNELSVQFDDLFKKAWEEDVAEFVRDELEAEVNEESVKLESVELEAEVNKENVPGTVFDTESSLLDDILLVESGGSTSRSHETSDSGGQQHKEGWAISGDSEGIAEHFHELVPDMALEFPFELDKFQKEAIYYLEKGESVFVAAHTSAGKTVVAEYAFALASKHYTRAVYTAPIKTISNQKYRDFCGKFDVGLLTGDVSLRPEASCLIMTTEILRSMLYRGADIIRDIEWVIFDEVHYVNDVERGVVWEEVIIMLPRHINIILLSATVPNTIEFADWIGRTKQKKIRVTGTTKRPVPLEHCIFYSGELYKICENEIFKAQGLKAAKDAYKRKNPNTVGGGTGAHPGFSAGHEGSRGQKRENSFRDKQNKHSGSFSGVGGGNQQTSSNRVSWRTEMSLWLLLINKLSRKSLLPVVIFCFSKNRCDKSADNLSAIDLTSSSEKSEIRVFCDKAFSRLKGSDRNLPQVVRVQNLLRRGIGVHHAGLLPIVKEVVEMLFCRGVIKVLFSTETFAMGVNAPARTVVFDTLRKFDGKEFRQLLPGEYTQMAGRAGRRGLDLIGTVIIMCRDEIPEESDLKRVIVGSATRLESQFRLTYIMIMHLLRVEELKVEDMLKRSFAEFHSQKKLPEKQQLLMRKLALPTKTIECIKGEPSIEEYYEMHSEAEKHSNQISEALMQSSHFQQALSVGRVMVVKSQSDQDHLLGVIVKVPSANTNTKRYIALVLTPELPPTSQASLTGGNLQDKKTADFQILAPKAKRGFDDEYYSSPTARKGSGVVNIKLPHHGSAAGVNYEVREIDNKEILSICNCKVKINQSGLLEDNSSAAYSKTVQELLDKKSDGKYPQALDPVKDLRLSDLEVVSVYHKWNGLLQKMAQNKCHGCVKLGEHIKLAKLIKSHREEVDALKFQMSDEALQQMPDFQGRIDVLKETGCIDTDLVVQIKGRVACEMNSGEELICTEWLFENQLDDLEPEEAVAIMSALVFQQKNTSEPSLTPRLAQAKQRLYEIAIRLGELQAHCKVQINPEEYAQENLKFGLVEVVYEWAKGTPFADICDLTDVPEGLIVRTIVRLDETCREFKNAASIMGNSALYKKMESASNAIKRDILACTLRPPAFPRETPESIREYIEEKYLLPRLDPDEFSPQKAGRQWEFDWFNKAKIHLEPSLPRSVVVPTWELPFRRPKKGLEQEKWEPVSVQVEVSELTVEAEDSGGLPRMSGSAKDFVKGSINNRPFRPGGLDGSQALERILPVGASNGEWVWEVINGGPPQAIPPSIKQGLDLGNLKAHSYSWNVYKDQNEVKSTSDENLNELSVQFDDLFKKAWEEDVAEFVRDGHVSESEAEVNEESVKLEPAELEAEVNKENVPGTVFDTESSLLDDILLVESGGSTSRSHETSDSGGQQHKEGWAISGDSEGIAEHFHELVPDMALEFPFELDKFQKEAIYYLEKGESVFVAAHTSAGKTVVAEYAFALASKHYTRAVYTAPIKTISNQKYRDFCGKFDVGLLTGDVSLRPEASCLIMTTEILRSMLYRGADIIRDIEWVIFDEVHYVNDVERGVVWEEVIIMLPRHINIILLSATVPNTIEFADWIGRTKQKKIRVTGTTKRPVPLEHCIFYSGELYKICENEIFKAQGLKAAKDAYKRKNPNTVGGGTGAHPGFSAGHEGSRGQKRENSFRDKQNKHSGSFSGVGGGNQQTSSNRVSWRTEMSLWLLLINKLSRKSLLPVVIFCFSKNRCDKSADNLTAIDLTSSSEKSEIRVFCDKAFSRLKGSDRNLPQVVRVQNLLRRGIGVHHAGLLPIVKEVVEMLFCRGVIKVLFSTETFAMGVNAPARTVVFDTLRKFDGKEFRQLLPGEYTQMAGRAGRRGLDLIGTVIIMCRDEIPEESDLKRVIVGSATRLESQFRLTYIMIMHLLRVEELKVEDMLKRSFAEFHSQKKLPEKQQLLMRKLALPTKTIECIKGEPSIEEYYEMHSEAEKHSNQISEALMQSSHFQQALSVGRVMVVKSHSDQDHLLGVIVKVPSANTNTKRYIALVLTPELPPTSQASLTGGNLQDKKTADFQILAPKAKRGFDDEYYSSPTARKGSGVVNIKLPHHGSAAGVNYEVREIDNKEILSICNCKVKINQSGLLEDNSSAAYSKTVQELLDKKSDGKYPQALDPVKDLRLNDLEVVSVYHKWNGLLQKMAQNKCHGCVKLGEHIKLAKLIKSHREEVDALKFQMSDEALQQMPDFQGRIDVLKETGCIDTDLVVQIKGRVACEMNSGEELICTEWLFENQLDDLEPEEAVAIMSALVFQQKNTSEPSLTPRLAQAKQRLYEIAIRLGELQAHCKVQINPEEYAQENLKFGLVEVVYEWAKGTPFADICDLTDVPEGLIVRTIVRLDETCREFKNAASIMGNSALYKKMESASNAIKRDIVFAASLYITAYYLKFMINELLMVVVVIVVAFNDFFILLFLYGREPIKLLGKGMGNKMWHCFFIELEVKAESFIVSSKFIELEVFKSKDELLNWVREVGKRNGLIIVIKTSDYGGGKKRPRMYLACERSGQYRATKKLKHDGNNTSRITGTKKCGCPFDMRAHRLPPAEETSSCAARLVIPKP</sequence>
<dbReference type="GO" id="GO:0005524">
    <property type="term" value="F:ATP binding"/>
    <property type="evidence" value="ECO:0007669"/>
    <property type="project" value="UniProtKB-KW"/>
</dbReference>
<dbReference type="Pfam" id="PF00270">
    <property type="entry name" value="DEAD"/>
    <property type="match status" value="2"/>
</dbReference>
<name>A0A7J7GGF9_CAMSI</name>
<dbReference type="FunFam" id="1.10.3380.30:FF:000010">
    <property type="entry name" value="DExH-box ATP-dependent RNA helicase DExH11"/>
    <property type="match status" value="2"/>
</dbReference>
<keyword evidence="9" id="KW-0472">Membrane</keyword>
<keyword evidence="7" id="KW-0694">RNA-binding</keyword>
<evidence type="ECO:0000256" key="8">
    <source>
        <dbReference type="SAM" id="MobiDB-lite"/>
    </source>
</evidence>
<dbReference type="InterPro" id="IPR011545">
    <property type="entry name" value="DEAD/DEAH_box_helicase_dom"/>
</dbReference>
<evidence type="ECO:0008006" key="14">
    <source>
        <dbReference type="Google" id="ProtNLM"/>
    </source>
</evidence>
<dbReference type="EMBL" id="JACBKZ010000011">
    <property type="protein sequence ID" value="KAF5939577.1"/>
    <property type="molecule type" value="Genomic_DNA"/>
</dbReference>
<keyword evidence="9" id="KW-1133">Transmembrane helix</keyword>
<dbReference type="GO" id="GO:0016787">
    <property type="term" value="F:hydrolase activity"/>
    <property type="evidence" value="ECO:0007669"/>
    <property type="project" value="UniProtKB-KW"/>
</dbReference>
<evidence type="ECO:0000259" key="11">
    <source>
        <dbReference type="PROSITE" id="PS51194"/>
    </source>
</evidence>
<keyword evidence="9" id="KW-0812">Transmembrane</keyword>
<dbReference type="Gene3D" id="1.10.3380.30">
    <property type="match status" value="4"/>
</dbReference>
<evidence type="ECO:0000256" key="7">
    <source>
        <dbReference type="ARBA" id="ARBA00022884"/>
    </source>
</evidence>
<dbReference type="Pfam" id="PF08148">
    <property type="entry name" value="DSHCT"/>
    <property type="match status" value="2"/>
</dbReference>
<dbReference type="FunFam" id="3.40.50.300:FF:000354">
    <property type="entry name" value="ATP-dependent RNA helicase SKI2"/>
    <property type="match status" value="2"/>
</dbReference>
<keyword evidence="2" id="KW-0963">Cytoplasm</keyword>
<keyword evidence="6" id="KW-0067">ATP-binding</keyword>
<reference evidence="13" key="1">
    <citation type="journal article" date="2020" name="Nat. Commun.">
        <title>Genome assembly of wild tea tree DASZ reveals pedigree and selection history of tea varieties.</title>
        <authorList>
            <person name="Zhang W."/>
            <person name="Zhang Y."/>
            <person name="Qiu H."/>
            <person name="Guo Y."/>
            <person name="Wan H."/>
            <person name="Zhang X."/>
            <person name="Scossa F."/>
            <person name="Alseekh S."/>
            <person name="Zhang Q."/>
            <person name="Wang P."/>
            <person name="Xu L."/>
            <person name="Schmidt M.H."/>
            <person name="Jia X."/>
            <person name="Li D."/>
            <person name="Zhu A."/>
            <person name="Guo F."/>
            <person name="Chen W."/>
            <person name="Ni D."/>
            <person name="Usadel B."/>
            <person name="Fernie A.R."/>
            <person name="Wen W."/>
        </authorList>
    </citation>
    <scope>NUCLEOTIDE SEQUENCE [LARGE SCALE GENOMIC DNA]</scope>
    <source>
        <strain evidence="13">cv. G240</strain>
    </source>
</reference>
<dbReference type="GO" id="GO:0055087">
    <property type="term" value="C:Ski complex"/>
    <property type="evidence" value="ECO:0007669"/>
    <property type="project" value="TreeGrafter"/>
</dbReference>
<comment type="subcellular location">
    <subcellularLocation>
        <location evidence="1">Cytoplasm</location>
    </subcellularLocation>
</comment>
<evidence type="ECO:0000256" key="2">
    <source>
        <dbReference type="ARBA" id="ARBA00022490"/>
    </source>
</evidence>
<feature type="domain" description="Helicase ATP-binding" evidence="10">
    <location>
        <begin position="1675"/>
        <end position="1830"/>
    </location>
</feature>
<evidence type="ECO:0000256" key="9">
    <source>
        <dbReference type="SAM" id="Phobius"/>
    </source>
</evidence>
<dbReference type="SMART" id="SM00490">
    <property type="entry name" value="HELICc"/>
    <property type="match status" value="2"/>
</dbReference>
<feature type="compositionally biased region" description="Basic and acidic residues" evidence="8">
    <location>
        <begin position="1896"/>
        <end position="1912"/>
    </location>
</feature>
<evidence type="ECO:0000313" key="12">
    <source>
        <dbReference type="EMBL" id="KAF5939577.1"/>
    </source>
</evidence>
<feature type="compositionally biased region" description="Basic and acidic residues" evidence="8">
    <location>
        <begin position="592"/>
        <end position="608"/>
    </location>
</feature>
<dbReference type="InterPro" id="IPR025696">
    <property type="entry name" value="Beta-barrel_MTR4"/>
</dbReference>
<proteinExistence type="predicted"/>
<evidence type="ECO:0000256" key="6">
    <source>
        <dbReference type="ARBA" id="ARBA00022840"/>
    </source>
</evidence>
<dbReference type="FunFam" id="1.10.3380.30:FF:000001">
    <property type="entry name" value="Ski2 ATP-dependent RNA helicase"/>
    <property type="match status" value="2"/>
</dbReference>
<dbReference type="InterPro" id="IPR012961">
    <property type="entry name" value="Ski2/MTR4_C"/>
</dbReference>
<dbReference type="GO" id="GO:0004386">
    <property type="term" value="F:helicase activity"/>
    <property type="evidence" value="ECO:0007669"/>
    <property type="project" value="UniProtKB-KW"/>
</dbReference>
<feature type="domain" description="Helicase C-terminal" evidence="11">
    <location>
        <begin position="1948"/>
        <end position="2143"/>
    </location>
</feature>
<dbReference type="Gene3D" id="3.40.50.300">
    <property type="entry name" value="P-loop containing nucleotide triphosphate hydrolases"/>
    <property type="match status" value="4"/>
</dbReference>
<dbReference type="CDD" id="cd18795">
    <property type="entry name" value="SF2_C_Ski2"/>
    <property type="match status" value="2"/>
</dbReference>
<dbReference type="Pfam" id="PF00271">
    <property type="entry name" value="Helicase_C"/>
    <property type="match status" value="2"/>
</dbReference>
<feature type="domain" description="Helicase C-terminal" evidence="11">
    <location>
        <begin position="644"/>
        <end position="839"/>
    </location>
</feature>
<keyword evidence="3" id="KW-0547">Nucleotide-binding</keyword>
<dbReference type="Proteomes" id="UP000593564">
    <property type="component" value="Unassembled WGS sequence"/>
</dbReference>
<evidence type="ECO:0000256" key="4">
    <source>
        <dbReference type="ARBA" id="ARBA00022801"/>
    </source>
</evidence>
<evidence type="ECO:0000256" key="1">
    <source>
        <dbReference type="ARBA" id="ARBA00004496"/>
    </source>
</evidence>